<evidence type="ECO:0000256" key="1">
    <source>
        <dbReference type="ARBA" id="ARBA00007637"/>
    </source>
</evidence>
<protein>
    <submittedName>
        <fullName evidence="5">NAD(P)-dependent oxidoreductase</fullName>
    </submittedName>
</protein>
<gene>
    <name evidence="5" type="ORF">D7S86_26670</name>
</gene>
<keyword evidence="6" id="KW-1185">Reference proteome</keyword>
<dbReference type="InterPro" id="IPR001509">
    <property type="entry name" value="Epimerase_deHydtase"/>
</dbReference>
<dbReference type="EMBL" id="RBZU01000018">
    <property type="protein sequence ID" value="RKP45061.1"/>
    <property type="molecule type" value="Genomic_DNA"/>
</dbReference>
<organism evidence="5 6">
    <name type="scientific">Pararobbsia silviterrae</name>
    <dbReference type="NCBI Taxonomy" id="1792498"/>
    <lineage>
        <taxon>Bacteria</taxon>
        <taxon>Pseudomonadati</taxon>
        <taxon>Pseudomonadota</taxon>
        <taxon>Betaproteobacteria</taxon>
        <taxon>Burkholderiales</taxon>
        <taxon>Burkholderiaceae</taxon>
        <taxon>Pararobbsia</taxon>
    </lineage>
</organism>
<evidence type="ECO:0000313" key="5">
    <source>
        <dbReference type="EMBL" id="RKP45061.1"/>
    </source>
</evidence>
<dbReference type="PANTHER" id="PTHR43103">
    <property type="entry name" value="NUCLEOSIDE-DIPHOSPHATE-SUGAR EPIMERASE"/>
    <property type="match status" value="1"/>
</dbReference>
<dbReference type="PANTHER" id="PTHR43103:SF5">
    <property type="entry name" value="4-EPIMERASE, PUTATIVE (AFU_ORTHOLOGUE AFUA_7G00360)-RELATED"/>
    <property type="match status" value="1"/>
</dbReference>
<dbReference type="RefSeq" id="WP_121091196.1">
    <property type="nucleotide sequence ID" value="NZ_RBZU01000018.1"/>
</dbReference>
<comment type="similarity">
    <text evidence="1">Belongs to the NAD(P)-dependent epimerase/dehydratase family.</text>
</comment>
<reference evidence="5 6" key="1">
    <citation type="submission" date="2018-10" db="EMBL/GenBank/DDBJ databases">
        <title>Robbsia sp. DHC34, isolated from soil.</title>
        <authorList>
            <person name="Gao Z.-H."/>
            <person name="Qiu L.-H."/>
        </authorList>
    </citation>
    <scope>NUCLEOTIDE SEQUENCE [LARGE SCALE GENOMIC DNA]</scope>
    <source>
        <strain evidence="5 6">DHC34</strain>
    </source>
</reference>
<accession>A0A494X5Z1</accession>
<feature type="domain" description="NAD-dependent epimerase/dehydratase" evidence="4">
    <location>
        <begin position="4"/>
        <end position="161"/>
    </location>
</feature>
<evidence type="ECO:0000313" key="6">
    <source>
        <dbReference type="Proteomes" id="UP000270342"/>
    </source>
</evidence>
<dbReference type="Proteomes" id="UP000270342">
    <property type="component" value="Unassembled WGS sequence"/>
</dbReference>
<evidence type="ECO:0000256" key="2">
    <source>
        <dbReference type="ARBA" id="ARBA00023002"/>
    </source>
</evidence>
<dbReference type="GO" id="GO:0016491">
    <property type="term" value="F:oxidoreductase activity"/>
    <property type="evidence" value="ECO:0007669"/>
    <property type="project" value="UniProtKB-KW"/>
</dbReference>
<dbReference type="SUPFAM" id="SSF51735">
    <property type="entry name" value="NAD(P)-binding Rossmann-fold domains"/>
    <property type="match status" value="1"/>
</dbReference>
<keyword evidence="2" id="KW-0560">Oxidoreductase</keyword>
<evidence type="ECO:0000259" key="4">
    <source>
        <dbReference type="Pfam" id="PF01370"/>
    </source>
</evidence>
<dbReference type="AlphaFoldDB" id="A0A494X5Z1"/>
<comment type="caution">
    <text evidence="5">The sequence shown here is derived from an EMBL/GenBank/DDBJ whole genome shotgun (WGS) entry which is preliminary data.</text>
</comment>
<sequence length="270" mass="29043">MNDILVTGAGGRVGTVLRAHWRASGRAVTLCDIRPLGDAAPNETIVIGDLLDPAFLERVLKGVRVVVHLAGNPWNHDLDAILGPNVEGVGQLYETARMQGVRRILFASSNHVVGMYHSGTRIDTHAPVNPDGYYGVSKVWGEALARMYWEKHGVESLCLRIGSSVPLPVSERHLSTWLSPRDLCGFIDAGIDVRALGFDIAFGISANTRAWWDNSTSRLGYRALDNAEDYAAAILANASPPANPLDALLQGGDYASEGFTDGAAAREGDR</sequence>
<dbReference type="OrthoDB" id="8770295at2"/>
<dbReference type="Pfam" id="PF01370">
    <property type="entry name" value="Epimerase"/>
    <property type="match status" value="1"/>
</dbReference>
<keyword evidence="3" id="KW-0520">NAD</keyword>
<name>A0A494X5Z1_9BURK</name>
<dbReference type="Gene3D" id="3.40.50.720">
    <property type="entry name" value="NAD(P)-binding Rossmann-like Domain"/>
    <property type="match status" value="1"/>
</dbReference>
<proteinExistence type="inferred from homology"/>
<dbReference type="InterPro" id="IPR036291">
    <property type="entry name" value="NAD(P)-bd_dom_sf"/>
</dbReference>
<evidence type="ECO:0000256" key="3">
    <source>
        <dbReference type="ARBA" id="ARBA00023027"/>
    </source>
</evidence>